<keyword evidence="4 8" id="KW-0863">Zinc-finger</keyword>
<evidence type="ECO:0000256" key="6">
    <source>
        <dbReference type="ARBA" id="ARBA00023125"/>
    </source>
</evidence>
<dbReference type="SMART" id="SM00355">
    <property type="entry name" value="ZnF_C2H2"/>
    <property type="match status" value="1"/>
</dbReference>
<evidence type="ECO:0000313" key="11">
    <source>
        <dbReference type="EMBL" id="CRL04943.1"/>
    </source>
</evidence>
<dbReference type="PROSITE" id="PS00028">
    <property type="entry name" value="ZINC_FINGER_C2H2_1"/>
    <property type="match status" value="1"/>
</dbReference>
<dbReference type="EMBL" id="CVRI01000064">
    <property type="protein sequence ID" value="CRL04943.1"/>
    <property type="molecule type" value="Genomic_DNA"/>
</dbReference>
<proteinExistence type="predicted"/>
<keyword evidence="2" id="KW-0479">Metal-binding</keyword>
<feature type="region of interest" description="Disordered" evidence="9">
    <location>
        <begin position="87"/>
        <end position="117"/>
    </location>
</feature>
<feature type="region of interest" description="Disordered" evidence="9">
    <location>
        <begin position="201"/>
        <end position="223"/>
    </location>
</feature>
<evidence type="ECO:0000256" key="2">
    <source>
        <dbReference type="ARBA" id="ARBA00022723"/>
    </source>
</evidence>
<sequence>METMKKTMDLDDIVSGKQAVRNESSEDTQTNLYSCFNPALSLLAPQLLANQTAAAAALMASWPMQLRAQLASSIGMPHHPSFFPGWPMTPPLSHKSGNSPPPPTSPISPSPSHKSEKLRKLNNNYSHTNNNHIVSTTTELLAHKKTTKRERPYTCEICESRFSDSNQLKAHMLIHNGEKPFGCGHCQSKFRRRHHLMSHKCGSTSISDQTSHNSEASDESVDLTKTTSHFQKCHQLLQGMKSATEEPLNLTNEMIPNGKLMNSFIAKFNETKNLTSPMSQQIGFIQTELPEQTEPEDLSMHSPKSPVSMDELEELDDAATLYLKLQHKTKNSKAV</sequence>
<dbReference type="PANTHER" id="PTHR24404">
    <property type="entry name" value="ZINC FINGER PROTEIN"/>
    <property type="match status" value="1"/>
</dbReference>
<evidence type="ECO:0000256" key="5">
    <source>
        <dbReference type="ARBA" id="ARBA00022833"/>
    </source>
</evidence>
<keyword evidence="3" id="KW-0677">Repeat</keyword>
<dbReference type="OrthoDB" id="654211at2759"/>
<dbReference type="GO" id="GO:0000978">
    <property type="term" value="F:RNA polymerase II cis-regulatory region sequence-specific DNA binding"/>
    <property type="evidence" value="ECO:0007669"/>
    <property type="project" value="TreeGrafter"/>
</dbReference>
<dbReference type="GO" id="GO:0006357">
    <property type="term" value="P:regulation of transcription by RNA polymerase II"/>
    <property type="evidence" value="ECO:0007669"/>
    <property type="project" value="TreeGrafter"/>
</dbReference>
<feature type="domain" description="C2H2-type" evidence="10">
    <location>
        <begin position="153"/>
        <end position="180"/>
    </location>
</feature>
<feature type="compositionally biased region" description="Polar residues" evidence="9">
    <location>
        <begin position="201"/>
        <end position="214"/>
    </location>
</feature>
<evidence type="ECO:0000256" key="8">
    <source>
        <dbReference type="PROSITE-ProRule" id="PRU00042"/>
    </source>
</evidence>
<keyword evidence="7" id="KW-0539">Nucleus</keyword>
<dbReference type="InterPro" id="IPR036236">
    <property type="entry name" value="Znf_C2H2_sf"/>
</dbReference>
<keyword evidence="5" id="KW-0862">Zinc</keyword>
<evidence type="ECO:0000259" key="10">
    <source>
        <dbReference type="PROSITE" id="PS50157"/>
    </source>
</evidence>
<feature type="compositionally biased region" description="Pro residues" evidence="9">
    <location>
        <begin position="99"/>
        <end position="109"/>
    </location>
</feature>
<evidence type="ECO:0000256" key="7">
    <source>
        <dbReference type="ARBA" id="ARBA00023242"/>
    </source>
</evidence>
<dbReference type="FunFam" id="3.30.160.60:FF:001182">
    <property type="entry name" value="Zinc finger, C2H2 type"/>
    <property type="match status" value="1"/>
</dbReference>
<accession>A0A1J1IXQ7</accession>
<dbReference type="AlphaFoldDB" id="A0A1J1IXQ7"/>
<reference evidence="11 12" key="1">
    <citation type="submission" date="2015-04" db="EMBL/GenBank/DDBJ databases">
        <authorList>
            <person name="Syromyatnikov M.Y."/>
            <person name="Popov V.N."/>
        </authorList>
    </citation>
    <scope>NUCLEOTIDE SEQUENCE [LARGE SCALE GENOMIC DNA]</scope>
</reference>
<name>A0A1J1IXQ7_9DIPT</name>
<dbReference type="InterPro" id="IPR013087">
    <property type="entry name" value="Znf_C2H2_type"/>
</dbReference>
<dbReference type="STRING" id="568069.A0A1J1IXQ7"/>
<dbReference type="InterPro" id="IPR050589">
    <property type="entry name" value="Ikaros_C2H2-ZF"/>
</dbReference>
<keyword evidence="12" id="KW-1185">Reference proteome</keyword>
<dbReference type="Gene3D" id="3.30.160.60">
    <property type="entry name" value="Classic Zinc Finger"/>
    <property type="match status" value="2"/>
</dbReference>
<dbReference type="PANTHER" id="PTHR24404:SF114">
    <property type="entry name" value="KLUMPFUSS, ISOFORM B-RELATED"/>
    <property type="match status" value="1"/>
</dbReference>
<dbReference type="GO" id="GO:0008270">
    <property type="term" value="F:zinc ion binding"/>
    <property type="evidence" value="ECO:0007669"/>
    <property type="project" value="UniProtKB-KW"/>
</dbReference>
<dbReference type="GO" id="GO:0003700">
    <property type="term" value="F:DNA-binding transcription factor activity"/>
    <property type="evidence" value="ECO:0007669"/>
    <property type="project" value="TreeGrafter"/>
</dbReference>
<dbReference type="PROSITE" id="PS50157">
    <property type="entry name" value="ZINC_FINGER_C2H2_2"/>
    <property type="match status" value="1"/>
</dbReference>
<evidence type="ECO:0000256" key="3">
    <source>
        <dbReference type="ARBA" id="ARBA00022737"/>
    </source>
</evidence>
<organism evidence="11 12">
    <name type="scientific">Clunio marinus</name>
    <dbReference type="NCBI Taxonomy" id="568069"/>
    <lineage>
        <taxon>Eukaryota</taxon>
        <taxon>Metazoa</taxon>
        <taxon>Ecdysozoa</taxon>
        <taxon>Arthropoda</taxon>
        <taxon>Hexapoda</taxon>
        <taxon>Insecta</taxon>
        <taxon>Pterygota</taxon>
        <taxon>Neoptera</taxon>
        <taxon>Endopterygota</taxon>
        <taxon>Diptera</taxon>
        <taxon>Nematocera</taxon>
        <taxon>Chironomoidea</taxon>
        <taxon>Chironomidae</taxon>
        <taxon>Clunio</taxon>
    </lineage>
</organism>
<evidence type="ECO:0000313" key="12">
    <source>
        <dbReference type="Proteomes" id="UP000183832"/>
    </source>
</evidence>
<dbReference type="Proteomes" id="UP000183832">
    <property type="component" value="Unassembled WGS sequence"/>
</dbReference>
<dbReference type="SUPFAM" id="SSF57667">
    <property type="entry name" value="beta-beta-alpha zinc fingers"/>
    <property type="match status" value="1"/>
</dbReference>
<gene>
    <name evidence="11" type="primary">putative Protein krueppel</name>
    <name evidence="11" type="ORF">CLUMA_CG018271</name>
</gene>
<evidence type="ECO:0000256" key="4">
    <source>
        <dbReference type="ARBA" id="ARBA00022771"/>
    </source>
</evidence>
<keyword evidence="6" id="KW-0238">DNA-binding</keyword>
<dbReference type="GO" id="GO:0005634">
    <property type="term" value="C:nucleus"/>
    <property type="evidence" value="ECO:0007669"/>
    <property type="project" value="UniProtKB-SubCell"/>
</dbReference>
<comment type="subcellular location">
    <subcellularLocation>
        <location evidence="1">Nucleus</location>
    </subcellularLocation>
</comment>
<protein>
    <submittedName>
        <fullName evidence="11">CLUMA_CG018271, isoform A</fullName>
    </submittedName>
</protein>
<evidence type="ECO:0000256" key="1">
    <source>
        <dbReference type="ARBA" id="ARBA00004123"/>
    </source>
</evidence>
<evidence type="ECO:0000256" key="9">
    <source>
        <dbReference type="SAM" id="MobiDB-lite"/>
    </source>
</evidence>